<feature type="transmembrane region" description="Helical" evidence="1">
    <location>
        <begin position="144"/>
        <end position="168"/>
    </location>
</feature>
<name>A0A1D2QMW9_9GAMM</name>
<feature type="transmembrane region" description="Helical" evidence="1">
    <location>
        <begin position="85"/>
        <end position="110"/>
    </location>
</feature>
<dbReference type="STRING" id="62101.AB835_11720"/>
<proteinExistence type="predicted"/>
<organism evidence="2 3">
    <name type="scientific">Candidatus Endobugula sertula</name>
    <name type="common">Bugula neritina bacterial symbiont</name>
    <dbReference type="NCBI Taxonomy" id="62101"/>
    <lineage>
        <taxon>Bacteria</taxon>
        <taxon>Pseudomonadati</taxon>
        <taxon>Pseudomonadota</taxon>
        <taxon>Gammaproteobacteria</taxon>
        <taxon>Cellvibrionales</taxon>
        <taxon>Cellvibrionaceae</taxon>
        <taxon>Candidatus Endobugula</taxon>
    </lineage>
</organism>
<feature type="transmembrane region" description="Helical" evidence="1">
    <location>
        <begin position="22"/>
        <end position="41"/>
    </location>
</feature>
<sequence>MIVTSEAIGKSNADLLISLRNTLLYVFVSYTILYALFQYVVPVEVLERLFGNTVFLACYWLFWMLFKLFYVVLVVKLSRVIENDIWITVLLGFLALFVATNLIPFIALFLQANKKIKSFNGKFIEDISMSEQMRIKFLFIDMPYAAYIKMQSLFVVLFLIAVALLYYYGSSSDDWLYRNGWWLCLVVAIAEIIETVFSINKAKKEWITKSKAE</sequence>
<evidence type="ECO:0000256" key="1">
    <source>
        <dbReference type="SAM" id="Phobius"/>
    </source>
</evidence>
<accession>A0A1D2QMW9</accession>
<evidence type="ECO:0000313" key="2">
    <source>
        <dbReference type="EMBL" id="ODS22913.1"/>
    </source>
</evidence>
<evidence type="ECO:0000313" key="3">
    <source>
        <dbReference type="Proteomes" id="UP000242502"/>
    </source>
</evidence>
<gene>
    <name evidence="2" type="ORF">AB835_11720</name>
</gene>
<dbReference type="EMBL" id="MDLC01000047">
    <property type="protein sequence ID" value="ODS22913.1"/>
    <property type="molecule type" value="Genomic_DNA"/>
</dbReference>
<reference evidence="2 3" key="1">
    <citation type="journal article" date="2016" name="Appl. Environ. Microbiol.">
        <title>Lack of Overt Genome Reduction in the Bryostatin-Producing Bryozoan Symbiont "Candidatus Endobugula sertula".</title>
        <authorList>
            <person name="Miller I.J."/>
            <person name="Vanee N."/>
            <person name="Fong S.S."/>
            <person name="Lim-Fong G.E."/>
            <person name="Kwan J.C."/>
        </authorList>
    </citation>
    <scope>NUCLEOTIDE SEQUENCE [LARGE SCALE GENOMIC DNA]</scope>
    <source>
        <strain evidence="2">AB1-4</strain>
    </source>
</reference>
<feature type="transmembrane region" description="Helical" evidence="1">
    <location>
        <begin position="180"/>
        <end position="199"/>
    </location>
</feature>
<feature type="transmembrane region" description="Helical" evidence="1">
    <location>
        <begin position="53"/>
        <end position="73"/>
    </location>
</feature>
<protein>
    <submittedName>
        <fullName evidence="2">Uncharacterized protein</fullName>
    </submittedName>
</protein>
<keyword evidence="1" id="KW-1133">Transmembrane helix</keyword>
<keyword evidence="1" id="KW-0812">Transmembrane</keyword>
<keyword evidence="1" id="KW-0472">Membrane</keyword>
<dbReference type="AlphaFoldDB" id="A0A1D2QMW9"/>
<comment type="caution">
    <text evidence="2">The sequence shown here is derived from an EMBL/GenBank/DDBJ whole genome shotgun (WGS) entry which is preliminary data.</text>
</comment>
<dbReference type="Proteomes" id="UP000242502">
    <property type="component" value="Unassembled WGS sequence"/>
</dbReference>